<accession>A0ABU7P348</accession>
<feature type="non-terminal residue" evidence="3">
    <location>
        <position position="1"/>
    </location>
</feature>
<sequence length="112" mass="12244">TVTEILQHIAQFLEHLPEQLQALDEPSWNDQQQALAQQLQPATLPLDQAMELLWQAKLAGHSSDYLPQLQGCIEALTPAIVIQAARQLREAAGGCSALANRPCPGTPWQVAE</sequence>
<dbReference type="EMBL" id="JAZBJP010000132">
    <property type="protein sequence ID" value="MEE4425555.1"/>
    <property type="molecule type" value="Genomic_DNA"/>
</dbReference>
<evidence type="ECO:0000259" key="2">
    <source>
        <dbReference type="Pfam" id="PF22456"/>
    </source>
</evidence>
<dbReference type="Proteomes" id="UP001307760">
    <property type="component" value="Unassembled WGS sequence"/>
</dbReference>
<dbReference type="InterPro" id="IPR011249">
    <property type="entry name" value="Metalloenz_LuxS/M16"/>
</dbReference>
<gene>
    <name evidence="3" type="ORF">V2J85_40555</name>
</gene>
<evidence type="ECO:0000313" key="3">
    <source>
        <dbReference type="EMBL" id="MEE4425555.1"/>
    </source>
</evidence>
<dbReference type="InterPro" id="IPR054734">
    <property type="entry name" value="PqqF-like_C_4"/>
</dbReference>
<comment type="caution">
    <text evidence="3">The sequence shown here is derived from an EMBL/GenBank/DDBJ whole genome shotgun (WGS) entry which is preliminary data.</text>
</comment>
<keyword evidence="1" id="KW-0479">Metal-binding</keyword>
<feature type="domain" description="Coenzyme PQQ synthesis protein F-like C-terminal lobe" evidence="2">
    <location>
        <begin position="2"/>
        <end position="54"/>
    </location>
</feature>
<dbReference type="SUPFAM" id="SSF63411">
    <property type="entry name" value="LuxS/MPP-like metallohydrolase"/>
    <property type="match status" value="1"/>
</dbReference>
<organism evidence="3 4">
    <name type="scientific">Streptomyces bugieae</name>
    <dbReference type="NCBI Taxonomy" id="3098223"/>
    <lineage>
        <taxon>Bacteria</taxon>
        <taxon>Bacillati</taxon>
        <taxon>Actinomycetota</taxon>
        <taxon>Actinomycetes</taxon>
        <taxon>Kitasatosporales</taxon>
        <taxon>Streptomycetaceae</taxon>
        <taxon>Streptomyces</taxon>
    </lineage>
</organism>
<name>A0ABU7P348_9ACTN</name>
<evidence type="ECO:0000256" key="1">
    <source>
        <dbReference type="ARBA" id="ARBA00022723"/>
    </source>
</evidence>
<protein>
    <recommendedName>
        <fullName evidence="2">Coenzyme PQQ synthesis protein F-like C-terminal lobe domain-containing protein</fullName>
    </recommendedName>
</protein>
<evidence type="ECO:0000313" key="4">
    <source>
        <dbReference type="Proteomes" id="UP001307760"/>
    </source>
</evidence>
<reference evidence="3 4" key="1">
    <citation type="submission" date="2023-12" db="EMBL/GenBank/DDBJ databases">
        <title>30 novel species of actinomycetes from the DSMZ collection.</title>
        <authorList>
            <person name="Nouioui I."/>
        </authorList>
    </citation>
    <scope>NUCLEOTIDE SEQUENCE [LARGE SCALE GENOMIC DNA]</scope>
    <source>
        <strain evidence="3 4">DSM 41528</strain>
    </source>
</reference>
<keyword evidence="4" id="KW-1185">Reference proteome</keyword>
<dbReference type="Pfam" id="PF22456">
    <property type="entry name" value="PqqF-like_C_4"/>
    <property type="match status" value="1"/>
</dbReference>
<proteinExistence type="predicted"/>